<dbReference type="InterPro" id="IPR018679">
    <property type="entry name" value="DUF2161"/>
</dbReference>
<keyword evidence="2" id="KW-1185">Reference proteome</keyword>
<dbReference type="EMBL" id="CP011388">
    <property type="protein sequence ID" value="ANE48547.1"/>
    <property type="molecule type" value="Genomic_DNA"/>
</dbReference>
<organism evidence="1 2">
    <name type="scientific">Paenibacillus swuensis</name>
    <dbReference type="NCBI Taxonomy" id="1178515"/>
    <lineage>
        <taxon>Bacteria</taxon>
        <taxon>Bacillati</taxon>
        <taxon>Bacillota</taxon>
        <taxon>Bacilli</taxon>
        <taxon>Bacillales</taxon>
        <taxon>Paenibacillaceae</taxon>
        <taxon>Paenibacillus</taxon>
    </lineage>
</organism>
<dbReference type="KEGG" id="pswu:SY83_22210"/>
<gene>
    <name evidence="1" type="ORF">SY83_22210</name>
</gene>
<evidence type="ECO:0000313" key="2">
    <source>
        <dbReference type="Proteomes" id="UP000076927"/>
    </source>
</evidence>
<name>A0A172TP07_9BACL</name>
<dbReference type="PATRIC" id="fig|1178515.4.peg.4502"/>
<proteinExistence type="predicted"/>
<sequence>MAVREETELCAPVKSFFEARGFAVKSEVRGCDLVGVHPEAKEPVIVELKKTFNLALLFQGMERLRMSGNVYLAVERNRAKKGAHNQRWSDIVELCQRLGLGFITVTFYVTKKPLVEVLCEPSAAGAGVPAAKRSRVRASKLLYEFAERSGDYNVGGSTKRKLVTAYREKALQIAYHLEQHGRLSPVKLRELTGSPKAAGILQKDYYGWFRRAQRGVYELTPEGKAALTSHAEVISGFSGGAN</sequence>
<accession>A0A172TP07</accession>
<dbReference type="Pfam" id="PF09929">
    <property type="entry name" value="DUF2161"/>
    <property type="match status" value="1"/>
</dbReference>
<dbReference type="OrthoDB" id="9795163at2"/>
<dbReference type="STRING" id="1178515.SY83_22210"/>
<protein>
    <submittedName>
        <fullName evidence="1">Uncharacterized protein</fullName>
    </submittedName>
</protein>
<dbReference type="RefSeq" id="WP_068610539.1">
    <property type="nucleotide sequence ID" value="NZ_CP011388.1"/>
</dbReference>
<evidence type="ECO:0000313" key="1">
    <source>
        <dbReference type="EMBL" id="ANE48547.1"/>
    </source>
</evidence>
<dbReference type="Proteomes" id="UP000076927">
    <property type="component" value="Chromosome"/>
</dbReference>
<reference evidence="1 2" key="1">
    <citation type="submission" date="2015-01" db="EMBL/GenBank/DDBJ databases">
        <title>Paenibacillus swuensis/DY6/whole genome sequencing.</title>
        <authorList>
            <person name="Kim M.K."/>
            <person name="Srinivasan S."/>
            <person name="Lee J.-J."/>
        </authorList>
    </citation>
    <scope>NUCLEOTIDE SEQUENCE [LARGE SCALE GENOMIC DNA]</scope>
    <source>
        <strain evidence="1 2">DY6</strain>
    </source>
</reference>
<dbReference type="AlphaFoldDB" id="A0A172TP07"/>